<dbReference type="Proteomes" id="UP001165685">
    <property type="component" value="Unassembled WGS sequence"/>
</dbReference>
<dbReference type="EMBL" id="JAQFWP010000017">
    <property type="protein sequence ID" value="MDA2805140.1"/>
    <property type="molecule type" value="Genomic_DNA"/>
</dbReference>
<gene>
    <name evidence="2" type="ORF">O4U47_11510</name>
</gene>
<keyword evidence="1" id="KW-0812">Transmembrane</keyword>
<feature type="transmembrane region" description="Helical" evidence="1">
    <location>
        <begin position="78"/>
        <end position="97"/>
    </location>
</feature>
<dbReference type="RefSeq" id="WP_270677787.1">
    <property type="nucleotide sequence ID" value="NZ_JAQFWP010000017.1"/>
</dbReference>
<proteinExistence type="predicted"/>
<organism evidence="2 3">
    <name type="scientific">Nocardiopsis suaedae</name>
    <dbReference type="NCBI Taxonomy" id="3018444"/>
    <lineage>
        <taxon>Bacteria</taxon>
        <taxon>Bacillati</taxon>
        <taxon>Actinomycetota</taxon>
        <taxon>Actinomycetes</taxon>
        <taxon>Streptosporangiales</taxon>
        <taxon>Nocardiopsidaceae</taxon>
        <taxon>Nocardiopsis</taxon>
    </lineage>
</organism>
<feature type="transmembrane region" description="Helical" evidence="1">
    <location>
        <begin position="26"/>
        <end position="45"/>
    </location>
</feature>
<keyword evidence="1" id="KW-1133">Transmembrane helix</keyword>
<reference evidence="2" key="1">
    <citation type="submission" date="2023-01" db="EMBL/GenBank/DDBJ databases">
        <title>Draft genome sequence of Nocardiopsis sp. LSu2-4 isolated from halophytes.</title>
        <authorList>
            <person name="Duangmal K."/>
            <person name="Chantavorakit T."/>
        </authorList>
    </citation>
    <scope>NUCLEOTIDE SEQUENCE</scope>
    <source>
        <strain evidence="2">LSu2-4</strain>
    </source>
</reference>
<sequence length="217" mass="23873">MTNYWEREPKDQPASEEISLPTATRLLWAMVGLMFLAGVLHYAVLPYTAGFILLCLAWPAAACCAGIWAYAASVRFRGLAVGFAAVLVLAGSALFLARAAVYHVWADEVRCTVAATSTWDEMVFRYNRRGGGGRPAHEVEWECAGERVTVKKAGTPSVEEGETQDMAYDPEGRLPLERARKVMELWIPGSAGAISLGVVMYLGRYPRRPAWTRTDKA</sequence>
<feature type="transmembrane region" description="Helical" evidence="1">
    <location>
        <begin position="185"/>
        <end position="203"/>
    </location>
</feature>
<evidence type="ECO:0000313" key="2">
    <source>
        <dbReference type="EMBL" id="MDA2805140.1"/>
    </source>
</evidence>
<comment type="caution">
    <text evidence="2">The sequence shown here is derived from an EMBL/GenBank/DDBJ whole genome shotgun (WGS) entry which is preliminary data.</text>
</comment>
<name>A0ABT4TKF5_9ACTN</name>
<protein>
    <recommendedName>
        <fullName evidence="4">DUF3592 domain-containing protein</fullName>
    </recommendedName>
</protein>
<evidence type="ECO:0000313" key="3">
    <source>
        <dbReference type="Proteomes" id="UP001165685"/>
    </source>
</evidence>
<evidence type="ECO:0000256" key="1">
    <source>
        <dbReference type="SAM" id="Phobius"/>
    </source>
</evidence>
<feature type="transmembrane region" description="Helical" evidence="1">
    <location>
        <begin position="51"/>
        <end position="71"/>
    </location>
</feature>
<evidence type="ECO:0008006" key="4">
    <source>
        <dbReference type="Google" id="ProtNLM"/>
    </source>
</evidence>
<keyword evidence="1" id="KW-0472">Membrane</keyword>
<accession>A0ABT4TKF5</accession>
<keyword evidence="3" id="KW-1185">Reference proteome</keyword>